<dbReference type="SMART" id="SM00028">
    <property type="entry name" value="TPR"/>
    <property type="match status" value="4"/>
</dbReference>
<dbReference type="PANTHER" id="PTHR44216">
    <property type="entry name" value="PROTEIN O-MANNOSYL-TRANSFERASE TMTC2"/>
    <property type="match status" value="1"/>
</dbReference>
<dbReference type="EMBL" id="CP060718">
    <property type="protein sequence ID" value="QNN66487.1"/>
    <property type="molecule type" value="Genomic_DNA"/>
</dbReference>
<protein>
    <recommendedName>
        <fullName evidence="6">Tetratricopeptide repeat protein</fullName>
    </recommendedName>
</protein>
<dbReference type="InterPro" id="IPR052384">
    <property type="entry name" value="TMTC_O-mannosyltransferase"/>
</dbReference>
<dbReference type="InterPro" id="IPR019734">
    <property type="entry name" value="TPR_rpt"/>
</dbReference>
<accession>A0A7G9SF62</accession>
<dbReference type="PANTHER" id="PTHR44216:SF3">
    <property type="entry name" value="PROTEIN O-MANNOSYL-TRANSFERASE TMTC2"/>
    <property type="match status" value="1"/>
</dbReference>
<evidence type="ECO:0000256" key="3">
    <source>
        <dbReference type="SAM" id="Phobius"/>
    </source>
</evidence>
<sequence length="613" mass="66346">MATKTASRAKARTTPLRDELPSTSDPVEIAMAVASSGKPLPDAARSVLEKHAKLIDRQAELAHAQCGELKLRRVGEGVRAALWAILAIAALAIVGVIAAVVIRASRSDALVVQSFRVPPALAARGLTGEVVATQVLDKLAEMQEGTESVRAASTYANNWEDELKIDIPNTGATTDQVWKVLRGWLGKETRISGEVIDLGGGLALTARVGTASGQRFVSSQGDLDALIAQGAELIFKRTQPYRHAVYVGRVPEREAERYALLTALTADPSEVERKWAFSGLAYDRREMGFFADAARAAHNALAIDPEMTPARGNLAIALRLMGRDQEAFDAFEAELSSKATNQYDPRIAAANRCSSLTSTGEIMRNAARLEEGIACVVRAPGSYSQYVDELRASLALLRRDPGPALAIRALPKSGEQPEEGAAVAAEYKLSGEMLRGPSPALTQALATLQSATAAREAKRAYHRNSAPVYAWPVQVEALVMLKRADEAAALAGRMPRDCYNCVRARGMAARAMGEAAAAQRWFAEAVRQGPRLPAAYVDWGRLLSQHRRWASAEQRFARAAELSPNWADPLKYWGDALAAQGKRDAAQAKYDAALKLAPRWAELNRARRMVVRR</sequence>
<keyword evidence="5" id="KW-1185">Reference proteome</keyword>
<dbReference type="AlphaFoldDB" id="A0A7G9SF62"/>
<dbReference type="Gene3D" id="1.25.40.10">
    <property type="entry name" value="Tetratricopeptide repeat domain"/>
    <property type="match status" value="2"/>
</dbReference>
<dbReference type="SUPFAM" id="SSF48452">
    <property type="entry name" value="TPR-like"/>
    <property type="match status" value="1"/>
</dbReference>
<keyword evidence="3" id="KW-0812">Transmembrane</keyword>
<evidence type="ECO:0008006" key="6">
    <source>
        <dbReference type="Google" id="ProtNLM"/>
    </source>
</evidence>
<feature type="repeat" description="TPR" evidence="1">
    <location>
        <begin position="533"/>
        <end position="566"/>
    </location>
</feature>
<dbReference type="Proteomes" id="UP000515971">
    <property type="component" value="Chromosome"/>
</dbReference>
<dbReference type="KEGG" id="slut:H9L13_07070"/>
<evidence type="ECO:0000313" key="5">
    <source>
        <dbReference type="Proteomes" id="UP000515971"/>
    </source>
</evidence>
<reference evidence="4 5" key="1">
    <citation type="submission" date="2020-08" db="EMBL/GenBank/DDBJ databases">
        <title>Genome sequence of Sphingomonas lutea KCTC 23642T.</title>
        <authorList>
            <person name="Hyun D.-W."/>
            <person name="Bae J.-W."/>
        </authorList>
    </citation>
    <scope>NUCLEOTIDE SEQUENCE [LARGE SCALE GENOMIC DNA]</scope>
    <source>
        <strain evidence="4 5">KCTC 23642</strain>
    </source>
</reference>
<evidence type="ECO:0000256" key="2">
    <source>
        <dbReference type="SAM" id="MobiDB-lite"/>
    </source>
</evidence>
<keyword evidence="1" id="KW-0802">TPR repeat</keyword>
<dbReference type="GO" id="GO:0000030">
    <property type="term" value="F:mannosyltransferase activity"/>
    <property type="evidence" value="ECO:0007669"/>
    <property type="project" value="TreeGrafter"/>
</dbReference>
<organism evidence="4 5">
    <name type="scientific">Sphingomonas lutea</name>
    <dbReference type="NCBI Taxonomy" id="1045317"/>
    <lineage>
        <taxon>Bacteria</taxon>
        <taxon>Pseudomonadati</taxon>
        <taxon>Pseudomonadota</taxon>
        <taxon>Alphaproteobacteria</taxon>
        <taxon>Sphingomonadales</taxon>
        <taxon>Sphingomonadaceae</taxon>
        <taxon>Sphingomonas</taxon>
    </lineage>
</organism>
<name>A0A7G9SF62_9SPHN</name>
<dbReference type="GO" id="GO:0035269">
    <property type="term" value="P:protein O-linked glycosylation via mannose"/>
    <property type="evidence" value="ECO:0007669"/>
    <property type="project" value="TreeGrafter"/>
</dbReference>
<feature type="compositionally biased region" description="Low complexity" evidence="2">
    <location>
        <begin position="1"/>
        <end position="14"/>
    </location>
</feature>
<feature type="transmembrane region" description="Helical" evidence="3">
    <location>
        <begin position="80"/>
        <end position="102"/>
    </location>
</feature>
<gene>
    <name evidence="4" type="ORF">H9L13_07070</name>
</gene>
<dbReference type="InterPro" id="IPR011990">
    <property type="entry name" value="TPR-like_helical_dom_sf"/>
</dbReference>
<evidence type="ECO:0000313" key="4">
    <source>
        <dbReference type="EMBL" id="QNN66487.1"/>
    </source>
</evidence>
<keyword evidence="3" id="KW-1133">Transmembrane helix</keyword>
<dbReference type="PROSITE" id="PS50005">
    <property type="entry name" value="TPR"/>
    <property type="match status" value="1"/>
</dbReference>
<proteinExistence type="predicted"/>
<evidence type="ECO:0000256" key="1">
    <source>
        <dbReference type="PROSITE-ProRule" id="PRU00339"/>
    </source>
</evidence>
<dbReference type="RefSeq" id="WP_187537079.1">
    <property type="nucleotide sequence ID" value="NZ_BAABJT010000001.1"/>
</dbReference>
<feature type="region of interest" description="Disordered" evidence="2">
    <location>
        <begin position="1"/>
        <end position="23"/>
    </location>
</feature>
<keyword evidence="3" id="KW-0472">Membrane</keyword>